<dbReference type="AlphaFoldDB" id="A0A0G1HKG5"/>
<evidence type="ECO:0000313" key="2">
    <source>
        <dbReference type="EMBL" id="KKT11379.1"/>
    </source>
</evidence>
<organism evidence="2 3">
    <name type="scientific">Candidatus Nomurabacteria bacterium GW2011_GWF2_43_24</name>
    <dbReference type="NCBI Taxonomy" id="1618778"/>
    <lineage>
        <taxon>Bacteria</taxon>
        <taxon>Candidatus Nomuraibacteriota</taxon>
    </lineage>
</organism>
<dbReference type="InterPro" id="IPR002686">
    <property type="entry name" value="Transposase_17"/>
</dbReference>
<dbReference type="GO" id="GO:0003677">
    <property type="term" value="F:DNA binding"/>
    <property type="evidence" value="ECO:0007669"/>
    <property type="project" value="InterPro"/>
</dbReference>
<dbReference type="GO" id="GO:0006313">
    <property type="term" value="P:DNA transposition"/>
    <property type="evidence" value="ECO:0007669"/>
    <property type="project" value="InterPro"/>
</dbReference>
<protein>
    <recommendedName>
        <fullName evidence="1">Transposase IS200-like domain-containing protein</fullName>
    </recommendedName>
</protein>
<name>A0A0G1HKG5_9BACT</name>
<dbReference type="SMART" id="SM01321">
    <property type="entry name" value="Y1_Tnp"/>
    <property type="match status" value="1"/>
</dbReference>
<feature type="domain" description="Transposase IS200-like" evidence="1">
    <location>
        <begin position="17"/>
        <end position="161"/>
    </location>
</feature>
<dbReference type="EMBL" id="LCGH01000006">
    <property type="protein sequence ID" value="KKT11379.1"/>
    <property type="molecule type" value="Genomic_DNA"/>
</dbReference>
<reference evidence="2 3" key="1">
    <citation type="journal article" date="2015" name="Nature">
        <title>rRNA introns, odd ribosomes, and small enigmatic genomes across a large radiation of phyla.</title>
        <authorList>
            <person name="Brown C.T."/>
            <person name="Hug L.A."/>
            <person name="Thomas B.C."/>
            <person name="Sharon I."/>
            <person name="Castelle C.J."/>
            <person name="Singh A."/>
            <person name="Wilkins M.J."/>
            <person name="Williams K.H."/>
            <person name="Banfield J.F."/>
        </authorList>
    </citation>
    <scope>NUCLEOTIDE SEQUENCE [LARGE SCALE GENOMIC DNA]</scope>
</reference>
<dbReference type="PANTHER" id="PTHR34322">
    <property type="entry name" value="TRANSPOSASE, Y1_TNP DOMAIN-CONTAINING"/>
    <property type="match status" value="1"/>
</dbReference>
<dbReference type="InterPro" id="IPR036515">
    <property type="entry name" value="Transposase_17_sf"/>
</dbReference>
<dbReference type="GO" id="GO:0004803">
    <property type="term" value="F:transposase activity"/>
    <property type="evidence" value="ECO:0007669"/>
    <property type="project" value="InterPro"/>
</dbReference>
<dbReference type="SUPFAM" id="SSF143422">
    <property type="entry name" value="Transposase IS200-like"/>
    <property type="match status" value="1"/>
</dbReference>
<evidence type="ECO:0000313" key="3">
    <source>
        <dbReference type="Proteomes" id="UP000033907"/>
    </source>
</evidence>
<evidence type="ECO:0000259" key="1">
    <source>
        <dbReference type="SMART" id="SM01321"/>
    </source>
</evidence>
<proteinExistence type="predicted"/>
<comment type="caution">
    <text evidence="2">The sequence shown here is derived from an EMBL/GenBank/DDBJ whole genome shotgun (WGS) entry which is preliminary data.</text>
</comment>
<sequence length="233" mass="27970">MVCVKILFMVYRKVPFVSKEYYHLYNRGNSKQLIFLDENDYKHFVKCLYICNTSKNFKFRDHIVEQNIDAFDFDRGETLVSIGAWVLMPNHFHIYITSHMSDMWKNKNNISEFMRKLLTAYTKYFNAKHTRTGGLYEGPFKSTHINNDNQAKYLFSYIHLNPIKLIDSQWKEEGIKNIKAALEHLETYNWSSYHDHHGITRKENKILDLDKFPSYFSDIKDFDSEIISWLQYK</sequence>
<dbReference type="PANTHER" id="PTHR34322:SF2">
    <property type="entry name" value="TRANSPOSASE IS200-LIKE DOMAIN-CONTAINING PROTEIN"/>
    <property type="match status" value="1"/>
</dbReference>
<dbReference type="Gene3D" id="3.30.70.1290">
    <property type="entry name" value="Transposase IS200-like"/>
    <property type="match status" value="1"/>
</dbReference>
<gene>
    <name evidence="2" type="ORF">UV91_C0006G0008</name>
</gene>
<accession>A0A0G1HKG5</accession>
<dbReference type="Proteomes" id="UP000033907">
    <property type="component" value="Unassembled WGS sequence"/>
</dbReference>